<accession>E1WW28</accession>
<evidence type="ECO:0000313" key="2">
    <source>
        <dbReference type="Proteomes" id="UP000008560"/>
    </source>
</evidence>
<evidence type="ECO:0000313" key="1">
    <source>
        <dbReference type="EMBL" id="CBW22593.1"/>
    </source>
</evidence>
<gene>
    <name evidence="1" type="ordered locus">BF638R_2073</name>
</gene>
<proteinExistence type="predicted"/>
<dbReference type="AlphaFoldDB" id="E1WW28"/>
<dbReference type="Proteomes" id="UP000008560">
    <property type="component" value="Chromosome"/>
</dbReference>
<reference evidence="1 2" key="1">
    <citation type="journal article" date="2010" name="Microbiology">
        <title>Twenty-eight divergent polysaccharide loci specifying within- and amongst-strain capsule diversity in three strains of Bacteroides fragilis.</title>
        <authorList>
            <person name="Patrick S."/>
            <person name="Blakely G.W."/>
            <person name="Houston S."/>
            <person name="Moore J."/>
            <person name="Abratt V.R."/>
            <person name="Bertalan M."/>
            <person name="Cerdeno-Tarraga A.M."/>
            <person name="Quail M.A."/>
            <person name="Corton N."/>
            <person name="Corton C."/>
            <person name="Bignell A."/>
            <person name="Barron A."/>
            <person name="Clark L."/>
            <person name="Bentley S.D."/>
            <person name="Parkhill J."/>
        </authorList>
    </citation>
    <scope>NUCLEOTIDE SEQUENCE [LARGE SCALE GENOMIC DNA]</scope>
    <source>
        <strain evidence="1 2">638R</strain>
    </source>
</reference>
<dbReference type="HOGENOM" id="CLU_2696822_0_0_10"/>
<organism evidence="1 2">
    <name type="scientific">Bacteroides fragilis (strain 638R)</name>
    <dbReference type="NCBI Taxonomy" id="862962"/>
    <lineage>
        <taxon>Bacteria</taxon>
        <taxon>Pseudomonadati</taxon>
        <taxon>Bacteroidota</taxon>
        <taxon>Bacteroidia</taxon>
        <taxon>Bacteroidales</taxon>
        <taxon>Bacteroidaceae</taxon>
        <taxon>Bacteroides</taxon>
    </lineage>
</organism>
<dbReference type="KEGG" id="bfg:BF638R_2073"/>
<protein>
    <submittedName>
        <fullName evidence="1">Putative exported protein</fullName>
    </submittedName>
</protein>
<dbReference type="RefSeq" id="WP_014298786.1">
    <property type="nucleotide sequence ID" value="NC_016776.1"/>
</dbReference>
<sequence length="73" mass="8818">MKKIRKQILSLITFSHFCNLHSKDSLPRTRTNSWEERTPNPYARLLLFNGFTFDELKFRLRPLFWLFGTADQQ</sequence>
<name>E1WW28_BACF6</name>
<dbReference type="EMBL" id="FQ312004">
    <property type="protein sequence ID" value="CBW22593.1"/>
    <property type="molecule type" value="Genomic_DNA"/>
</dbReference>